<evidence type="ECO:0000313" key="2">
    <source>
        <dbReference type="Proteomes" id="UP001595690"/>
    </source>
</evidence>
<comment type="caution">
    <text evidence="1">The sequence shown here is derived from an EMBL/GenBank/DDBJ whole genome shotgun (WGS) entry which is preliminary data.</text>
</comment>
<dbReference type="SUPFAM" id="SSF141571">
    <property type="entry name" value="Pentapeptide repeat-like"/>
    <property type="match status" value="1"/>
</dbReference>
<evidence type="ECO:0000313" key="1">
    <source>
        <dbReference type="EMBL" id="MFC3894294.1"/>
    </source>
</evidence>
<name>A0ABV8BX44_9PSEU</name>
<dbReference type="Pfam" id="PF13576">
    <property type="entry name" value="Pentapeptide_3"/>
    <property type="match status" value="2"/>
</dbReference>
<dbReference type="InterPro" id="IPR001646">
    <property type="entry name" value="5peptide_repeat"/>
</dbReference>
<dbReference type="Proteomes" id="UP001595690">
    <property type="component" value="Unassembled WGS sequence"/>
</dbReference>
<protein>
    <submittedName>
        <fullName evidence="1">Pentapeptide repeat-containing protein</fullName>
    </submittedName>
</protein>
<sequence>MVDGPQIRISVSVPASLRTKLRAVALAAVSRTPGAPAADHARAVDQLGSDSATVRLGGLRSLERLARDHPADRQRVADQLCDYLRLPSDDHPRPGHEREVRLVAQRVLAALLRAGTQDVSIDLTGAVLTGLDLKECQIGAAKFDRAVFVGTTSFYQAVLGDVTFDGARFEANASFGHTRFTTFAQFIETRFDGDAWFLGAEFASHVWFDRARFAGHVRFGCTKFRGKSVFVETDFAGHAQFGSAEFDYCSFGEARFGGVANFGLAQFTGDVRFTGTRFDDGAWFDGARFHTDSTVFEDATFASFARMHDVWANSHQRSGQYEPSWPPGWLVDVEGGANGWARVVPAPSVLPSP</sequence>
<dbReference type="RefSeq" id="WP_382375559.1">
    <property type="nucleotide sequence ID" value="NZ_JBHRZI010000017.1"/>
</dbReference>
<accession>A0ABV8BX44</accession>
<proteinExistence type="predicted"/>
<reference evidence="2" key="1">
    <citation type="journal article" date="2019" name="Int. J. Syst. Evol. Microbiol.">
        <title>The Global Catalogue of Microorganisms (GCM) 10K type strain sequencing project: providing services to taxonomists for standard genome sequencing and annotation.</title>
        <authorList>
            <consortium name="The Broad Institute Genomics Platform"/>
            <consortium name="The Broad Institute Genome Sequencing Center for Infectious Disease"/>
            <person name="Wu L."/>
            <person name="Ma J."/>
        </authorList>
    </citation>
    <scope>NUCLEOTIDE SEQUENCE [LARGE SCALE GENOMIC DNA]</scope>
    <source>
        <strain evidence="2">CGMCC 4.7405</strain>
    </source>
</reference>
<keyword evidence="2" id="KW-1185">Reference proteome</keyword>
<gene>
    <name evidence="1" type="ORF">ACFOWZ_22675</name>
</gene>
<dbReference type="EMBL" id="JBHRZI010000017">
    <property type="protein sequence ID" value="MFC3894294.1"/>
    <property type="molecule type" value="Genomic_DNA"/>
</dbReference>
<organism evidence="1 2">
    <name type="scientific">Lentzea rhizosphaerae</name>
    <dbReference type="NCBI Taxonomy" id="2041025"/>
    <lineage>
        <taxon>Bacteria</taxon>
        <taxon>Bacillati</taxon>
        <taxon>Actinomycetota</taxon>
        <taxon>Actinomycetes</taxon>
        <taxon>Pseudonocardiales</taxon>
        <taxon>Pseudonocardiaceae</taxon>
        <taxon>Lentzea</taxon>
    </lineage>
</organism>
<dbReference type="Gene3D" id="2.160.20.80">
    <property type="entry name" value="E3 ubiquitin-protein ligase SopA"/>
    <property type="match status" value="1"/>
</dbReference>